<reference evidence="2" key="1">
    <citation type="submission" date="2022-10" db="EMBL/GenBank/DDBJ databases">
        <title>Genome sequence of Actinomyces israelii ATCC 10048.</title>
        <authorList>
            <person name="Watt R.M."/>
            <person name="Tong W.M."/>
        </authorList>
    </citation>
    <scope>NUCLEOTIDE SEQUENCE</scope>
    <source>
        <strain evidence="2">ATCC 10048</strain>
    </source>
</reference>
<proteinExistence type="predicted"/>
<gene>
    <name evidence="2" type="ORF">OHJ16_07940</name>
</gene>
<keyword evidence="3" id="KW-1185">Reference proteome</keyword>
<dbReference type="Gene3D" id="3.90.1200.10">
    <property type="match status" value="1"/>
</dbReference>
<feature type="domain" description="Aminoglycoside phosphotransferase" evidence="1">
    <location>
        <begin position="138"/>
        <end position="272"/>
    </location>
</feature>
<dbReference type="RefSeq" id="WP_268917467.1">
    <property type="nucleotide sequence ID" value="NZ_JAPTMY010000015.1"/>
</dbReference>
<dbReference type="InterPro" id="IPR011009">
    <property type="entry name" value="Kinase-like_dom_sf"/>
</dbReference>
<sequence>MRSALTALTPPRRSPASVLPRVPGLRRAWPREDGSIAFEAVDGKGLLRAGRIGPAGRWSLAPYATDPALPALSPEADGDLVVHRLGRRAVVVGASRVRKLVRLGRARRLAPPEALSPFRRAGLRTAEVVERGASRIDLELLPGRPLHDLGEEGMAGWERLARAWPAAVRATASLPEHTAAHEAAVLRTWLGRTRAAGALDVLDALAGRGRIEREVERACAALGQAGGPPVVSHRDLHDGQLLWDGRDLSLLDLDTAATAEAALDLGNLAAHVDLMRVQGRLGAAAHDRVLGLLDGVAARLPTSSRRLRAYRDASLLRLALVHVFRPGAGAWLAAWTHHALHTTTTHTT</sequence>
<name>A0ABT4I899_9ACTO</name>
<evidence type="ECO:0000313" key="2">
    <source>
        <dbReference type="EMBL" id="MCZ0857975.1"/>
    </source>
</evidence>
<comment type="caution">
    <text evidence="2">The sequence shown here is derived from an EMBL/GenBank/DDBJ whole genome shotgun (WGS) entry which is preliminary data.</text>
</comment>
<dbReference type="Proteomes" id="UP001072034">
    <property type="component" value="Unassembled WGS sequence"/>
</dbReference>
<organism evidence="2 3">
    <name type="scientific">Actinomyces israelii</name>
    <dbReference type="NCBI Taxonomy" id="1659"/>
    <lineage>
        <taxon>Bacteria</taxon>
        <taxon>Bacillati</taxon>
        <taxon>Actinomycetota</taxon>
        <taxon>Actinomycetes</taxon>
        <taxon>Actinomycetales</taxon>
        <taxon>Actinomycetaceae</taxon>
        <taxon>Actinomyces</taxon>
    </lineage>
</organism>
<accession>A0ABT4I899</accession>
<evidence type="ECO:0000259" key="1">
    <source>
        <dbReference type="Pfam" id="PF01636"/>
    </source>
</evidence>
<dbReference type="SUPFAM" id="SSF56112">
    <property type="entry name" value="Protein kinase-like (PK-like)"/>
    <property type="match status" value="1"/>
</dbReference>
<evidence type="ECO:0000313" key="3">
    <source>
        <dbReference type="Proteomes" id="UP001072034"/>
    </source>
</evidence>
<dbReference type="Pfam" id="PF01636">
    <property type="entry name" value="APH"/>
    <property type="match status" value="1"/>
</dbReference>
<dbReference type="EMBL" id="JAPTMY010000015">
    <property type="protein sequence ID" value="MCZ0857975.1"/>
    <property type="molecule type" value="Genomic_DNA"/>
</dbReference>
<protein>
    <submittedName>
        <fullName evidence="2">Phosphotransferase</fullName>
    </submittedName>
</protein>
<dbReference type="InterPro" id="IPR002575">
    <property type="entry name" value="Aminoglycoside_PTrfase"/>
</dbReference>